<reference evidence="8 9" key="1">
    <citation type="submission" date="2019-08" db="EMBL/GenBank/DDBJ databases">
        <title>Deep-cultivation of Planctomycetes and their phenomic and genomic characterization uncovers novel biology.</title>
        <authorList>
            <person name="Wiegand S."/>
            <person name="Jogler M."/>
            <person name="Boedeker C."/>
            <person name="Pinto D."/>
            <person name="Vollmers J."/>
            <person name="Rivas-Marin E."/>
            <person name="Kohn T."/>
            <person name="Peeters S.H."/>
            <person name="Heuer A."/>
            <person name="Rast P."/>
            <person name="Oberbeckmann S."/>
            <person name="Bunk B."/>
            <person name="Jeske O."/>
            <person name="Meyerdierks A."/>
            <person name="Storesund J.E."/>
            <person name="Kallscheuer N."/>
            <person name="Luecker S."/>
            <person name="Lage O.M."/>
            <person name="Pohl T."/>
            <person name="Merkel B.J."/>
            <person name="Hornburger P."/>
            <person name="Mueller R.-W."/>
            <person name="Bruemmer F."/>
            <person name="Labrenz M."/>
            <person name="Spormann A.M."/>
            <person name="Op den Camp H."/>
            <person name="Overmann J."/>
            <person name="Amann R."/>
            <person name="Jetten M.S.M."/>
            <person name="Mascher T."/>
            <person name="Medema M.H."/>
            <person name="Devos D.P."/>
            <person name="Kaster A.-K."/>
            <person name="Ovreas L."/>
            <person name="Rohde M."/>
            <person name="Galperin M.Y."/>
            <person name="Jogler C."/>
        </authorList>
    </citation>
    <scope>NUCLEOTIDE SEQUENCE [LARGE SCALE GENOMIC DNA]</scope>
    <source>
        <strain evidence="8 9">UC8</strain>
    </source>
</reference>
<sequence>MAPSPIVYAAGVLLLTRSQPRQFLLMKHPDRWDLPKGHAEPGESAVQTAVREMQEETGIDPASVSLDPQFRHRSVYSVTYRKHPDQEFEKRLTIFLGWVDQPQAIACSEHAACEWMPWDPPHHIQAQAIDPLLAAVEAFLSNAA</sequence>
<dbReference type="InterPro" id="IPR051325">
    <property type="entry name" value="Nudix_hydrolase_domain"/>
</dbReference>
<dbReference type="GO" id="GO:0006754">
    <property type="term" value="P:ATP biosynthetic process"/>
    <property type="evidence" value="ECO:0007669"/>
    <property type="project" value="TreeGrafter"/>
</dbReference>
<dbReference type="EMBL" id="CP042914">
    <property type="protein sequence ID" value="QEG42927.1"/>
    <property type="molecule type" value="Genomic_DNA"/>
</dbReference>
<proteinExistence type="inferred from homology"/>
<dbReference type="PANTHER" id="PTHR21340:SF0">
    <property type="entry name" value="BIS(5'-NUCLEOSYL)-TETRAPHOSPHATASE [ASYMMETRICAL]"/>
    <property type="match status" value="1"/>
</dbReference>
<dbReference type="SUPFAM" id="SSF55811">
    <property type="entry name" value="Nudix"/>
    <property type="match status" value="1"/>
</dbReference>
<dbReference type="GO" id="GO:0000166">
    <property type="term" value="F:nucleotide binding"/>
    <property type="evidence" value="ECO:0007669"/>
    <property type="project" value="UniProtKB-KW"/>
</dbReference>
<evidence type="ECO:0000256" key="3">
    <source>
        <dbReference type="ARBA" id="ARBA00022741"/>
    </source>
</evidence>
<gene>
    <name evidence="8" type="primary">mutT4</name>
    <name evidence="8" type="ORF">UC8_49690</name>
</gene>
<dbReference type="InterPro" id="IPR015797">
    <property type="entry name" value="NUDIX_hydrolase-like_dom_sf"/>
</dbReference>
<dbReference type="InterPro" id="IPR000086">
    <property type="entry name" value="NUDIX_hydrolase_dom"/>
</dbReference>
<accession>A0A5B9QV57</accession>
<dbReference type="PROSITE" id="PS51462">
    <property type="entry name" value="NUDIX"/>
    <property type="match status" value="1"/>
</dbReference>
<comment type="similarity">
    <text evidence="1 6">Belongs to the Nudix hydrolase family.</text>
</comment>
<dbReference type="PROSITE" id="PS00893">
    <property type="entry name" value="NUDIX_BOX"/>
    <property type="match status" value="1"/>
</dbReference>
<dbReference type="Pfam" id="PF00293">
    <property type="entry name" value="NUDIX"/>
    <property type="match status" value="1"/>
</dbReference>
<organism evidence="8 9">
    <name type="scientific">Roseimaritima ulvae</name>
    <dbReference type="NCBI Taxonomy" id="980254"/>
    <lineage>
        <taxon>Bacteria</taxon>
        <taxon>Pseudomonadati</taxon>
        <taxon>Planctomycetota</taxon>
        <taxon>Planctomycetia</taxon>
        <taxon>Pirellulales</taxon>
        <taxon>Pirellulaceae</taxon>
        <taxon>Roseimaritima</taxon>
    </lineage>
</organism>
<dbReference type="OrthoDB" id="9816289at2"/>
<keyword evidence="9" id="KW-1185">Reference proteome</keyword>
<evidence type="ECO:0000256" key="2">
    <source>
        <dbReference type="ARBA" id="ARBA00018911"/>
    </source>
</evidence>
<evidence type="ECO:0000256" key="1">
    <source>
        <dbReference type="ARBA" id="ARBA00005582"/>
    </source>
</evidence>
<dbReference type="InterPro" id="IPR020084">
    <property type="entry name" value="NUDIX_hydrolase_CS"/>
</dbReference>
<dbReference type="RefSeq" id="WP_068132934.1">
    <property type="nucleotide sequence ID" value="NZ_CP042914.1"/>
</dbReference>
<dbReference type="Gene3D" id="3.90.79.10">
    <property type="entry name" value="Nucleoside Triphosphate Pyrophosphohydrolase"/>
    <property type="match status" value="1"/>
</dbReference>
<evidence type="ECO:0000256" key="5">
    <source>
        <dbReference type="ARBA" id="ARBA00032644"/>
    </source>
</evidence>
<protein>
    <recommendedName>
        <fullName evidence="2">Bis(5'-nucleosyl)-tetraphosphatase [asymmetrical]</fullName>
    </recommendedName>
    <alternativeName>
        <fullName evidence="5">Diadenosine 5',5'''-P1,P4-tetraphosphate asymmetrical hydrolase</fullName>
    </alternativeName>
</protein>
<dbReference type="PRINTS" id="PR00502">
    <property type="entry name" value="NUDIXFAMILY"/>
</dbReference>
<keyword evidence="3" id="KW-0547">Nucleotide-binding</keyword>
<dbReference type="Proteomes" id="UP000325286">
    <property type="component" value="Chromosome"/>
</dbReference>
<dbReference type="AlphaFoldDB" id="A0A5B9QV57"/>
<dbReference type="InterPro" id="IPR020476">
    <property type="entry name" value="Nudix_hydrolase"/>
</dbReference>
<keyword evidence="4 6" id="KW-0378">Hydrolase</keyword>
<dbReference type="InterPro" id="IPR003565">
    <property type="entry name" value="Tetra_PHTase"/>
</dbReference>
<feature type="domain" description="Nudix hydrolase" evidence="7">
    <location>
        <begin position="5"/>
        <end position="139"/>
    </location>
</feature>
<evidence type="ECO:0000313" key="8">
    <source>
        <dbReference type="EMBL" id="QEG42927.1"/>
    </source>
</evidence>
<dbReference type="CDD" id="cd03428">
    <property type="entry name" value="NUDIX_Ap4A_Nudt2"/>
    <property type="match status" value="1"/>
</dbReference>
<evidence type="ECO:0000259" key="7">
    <source>
        <dbReference type="PROSITE" id="PS51462"/>
    </source>
</evidence>
<dbReference type="PANTHER" id="PTHR21340">
    <property type="entry name" value="DIADENOSINE 5,5-P1,P4-TETRAPHOSPHATE PYROPHOSPHOHYDROLASE MUTT"/>
    <property type="match status" value="1"/>
</dbReference>
<evidence type="ECO:0000256" key="6">
    <source>
        <dbReference type="RuleBase" id="RU003476"/>
    </source>
</evidence>
<evidence type="ECO:0000256" key="4">
    <source>
        <dbReference type="ARBA" id="ARBA00022801"/>
    </source>
</evidence>
<name>A0A5B9QV57_9BACT</name>
<dbReference type="GO" id="GO:0006167">
    <property type="term" value="P:AMP biosynthetic process"/>
    <property type="evidence" value="ECO:0007669"/>
    <property type="project" value="TreeGrafter"/>
</dbReference>
<dbReference type="GO" id="GO:0004081">
    <property type="term" value="F:bis(5'-nucleosyl)-tetraphosphatase (asymmetrical) activity"/>
    <property type="evidence" value="ECO:0007669"/>
    <property type="project" value="TreeGrafter"/>
</dbReference>
<evidence type="ECO:0000313" key="9">
    <source>
        <dbReference type="Proteomes" id="UP000325286"/>
    </source>
</evidence>
<dbReference type="KEGG" id="rul:UC8_49690"/>